<reference evidence="1" key="1">
    <citation type="journal article" date="2014" name="Nat. Genet.">
        <title>Genome and transcriptome of the porcine whipworm Trichuris suis.</title>
        <authorList>
            <person name="Jex A.R."/>
            <person name="Nejsum P."/>
            <person name="Schwarz E.M."/>
            <person name="Hu L."/>
            <person name="Young N.D."/>
            <person name="Hall R.S."/>
            <person name="Korhonen P.K."/>
            <person name="Liao S."/>
            <person name="Thamsborg S."/>
            <person name="Xia J."/>
            <person name="Xu P."/>
            <person name="Wang S."/>
            <person name="Scheerlinck J.P."/>
            <person name="Hofmann A."/>
            <person name="Sternberg P.W."/>
            <person name="Wang J."/>
            <person name="Gasser R.B."/>
        </authorList>
    </citation>
    <scope>NUCLEOTIDE SEQUENCE [LARGE SCALE GENOMIC DNA]</scope>
    <source>
        <strain evidence="1">DCEP-RM93F</strain>
    </source>
</reference>
<accession>A0A085NLE9</accession>
<name>A0A085NLE9_9BILA</name>
<feature type="non-terminal residue" evidence="1">
    <location>
        <position position="73"/>
    </location>
</feature>
<protein>
    <submittedName>
        <fullName evidence="1">Uncharacterized protein</fullName>
    </submittedName>
</protein>
<gene>
    <name evidence="1" type="ORF">M514_17645</name>
</gene>
<dbReference type="Proteomes" id="UP000030758">
    <property type="component" value="Unassembled WGS sequence"/>
</dbReference>
<proteinExistence type="predicted"/>
<organism evidence="1">
    <name type="scientific">Trichuris suis</name>
    <name type="common">pig whipworm</name>
    <dbReference type="NCBI Taxonomy" id="68888"/>
    <lineage>
        <taxon>Eukaryota</taxon>
        <taxon>Metazoa</taxon>
        <taxon>Ecdysozoa</taxon>
        <taxon>Nematoda</taxon>
        <taxon>Enoplea</taxon>
        <taxon>Dorylaimia</taxon>
        <taxon>Trichinellida</taxon>
        <taxon>Trichuridae</taxon>
        <taxon>Trichuris</taxon>
    </lineage>
</organism>
<evidence type="ECO:0000313" key="1">
    <source>
        <dbReference type="EMBL" id="KFD70295.1"/>
    </source>
</evidence>
<dbReference type="EMBL" id="KL367489">
    <property type="protein sequence ID" value="KFD70295.1"/>
    <property type="molecule type" value="Genomic_DNA"/>
</dbReference>
<sequence length="73" mass="8430">MFNYICQINNLEHVKEGLLNNGYLQQLVNGTKKAFLMSGKFNSIIKYDHMIPRLPTEALMPKRFGNSDLINQD</sequence>
<dbReference type="AlphaFoldDB" id="A0A085NLE9"/>